<proteinExistence type="predicted"/>
<keyword evidence="2" id="KW-1185">Reference proteome</keyword>
<dbReference type="AlphaFoldDB" id="A0A7Z0VHM2"/>
<name>A0A7Z0VHM2_9GAMM</name>
<dbReference type="RefSeq" id="WP_069128344.1">
    <property type="nucleotide sequence ID" value="NZ_MARB01000037.1"/>
</dbReference>
<sequence>MPEFIFTYHGGEMPDTPEAGAEGMARWRAWADNLGSALTNPGTPVGITKVLTPTGVSDEPSLHPIMGFSILEAESMEAALELLKTCPHLDYGGTLDVSQMLPMPVDNI</sequence>
<protein>
    <recommendedName>
        <fullName evidence="3">YCII-related domain-containing protein</fullName>
    </recommendedName>
</protein>
<evidence type="ECO:0008006" key="3">
    <source>
        <dbReference type="Google" id="ProtNLM"/>
    </source>
</evidence>
<dbReference type="OrthoDB" id="5117987at2"/>
<dbReference type="Gene3D" id="3.30.70.1060">
    <property type="entry name" value="Dimeric alpha+beta barrel"/>
    <property type="match status" value="1"/>
</dbReference>
<dbReference type="InterPro" id="IPR011008">
    <property type="entry name" value="Dimeric_a/b-barrel"/>
</dbReference>
<organism evidence="1 2">
    <name type="scientific">Candidatus Thiodiazotropha endolucinida</name>
    <dbReference type="NCBI Taxonomy" id="1655433"/>
    <lineage>
        <taxon>Bacteria</taxon>
        <taxon>Pseudomonadati</taxon>
        <taxon>Pseudomonadota</taxon>
        <taxon>Gammaproteobacteria</taxon>
        <taxon>Chromatiales</taxon>
        <taxon>Sedimenticolaceae</taxon>
        <taxon>Candidatus Thiodiazotropha</taxon>
    </lineage>
</organism>
<gene>
    <name evidence="1" type="ORF">CODIS_40350</name>
</gene>
<evidence type="ECO:0000313" key="1">
    <source>
        <dbReference type="EMBL" id="ODJ85743.1"/>
    </source>
</evidence>
<dbReference type="SUPFAM" id="SSF54909">
    <property type="entry name" value="Dimeric alpha+beta barrel"/>
    <property type="match status" value="1"/>
</dbReference>
<accession>A0A7Z0VHM2</accession>
<evidence type="ECO:0000313" key="2">
    <source>
        <dbReference type="Proteomes" id="UP000094769"/>
    </source>
</evidence>
<dbReference type="EMBL" id="MARB01000037">
    <property type="protein sequence ID" value="ODJ85743.1"/>
    <property type="molecule type" value="Genomic_DNA"/>
</dbReference>
<comment type="caution">
    <text evidence="1">The sequence shown here is derived from an EMBL/GenBank/DDBJ whole genome shotgun (WGS) entry which is preliminary data.</text>
</comment>
<reference evidence="1 2" key="1">
    <citation type="submission" date="2016-06" db="EMBL/GenBank/DDBJ databases">
        <title>Genome sequence of endosymbiont of Candidatus Endolucinida thiodiazotropha.</title>
        <authorList>
            <person name="Poehlein A."/>
            <person name="Koenig S."/>
            <person name="Heiden S.E."/>
            <person name="Thuermer A."/>
            <person name="Voget S."/>
            <person name="Daniel R."/>
            <person name="Markert S."/>
            <person name="Gros O."/>
            <person name="Schweder T."/>
        </authorList>
    </citation>
    <scope>NUCLEOTIDE SEQUENCE [LARGE SCALE GENOMIC DNA]</scope>
    <source>
        <strain evidence="1 2">COS</strain>
    </source>
</reference>
<dbReference type="Proteomes" id="UP000094769">
    <property type="component" value="Unassembled WGS sequence"/>
</dbReference>